<dbReference type="Gene3D" id="3.40.50.300">
    <property type="entry name" value="P-loop containing nucleotide triphosphate hydrolases"/>
    <property type="match status" value="2"/>
</dbReference>
<feature type="transmembrane region" description="Helical" evidence="10">
    <location>
        <begin position="885"/>
        <end position="908"/>
    </location>
</feature>
<dbReference type="InterPro" id="IPR003439">
    <property type="entry name" value="ABC_transporter-like_ATP-bd"/>
</dbReference>
<evidence type="ECO:0000256" key="2">
    <source>
        <dbReference type="ARBA" id="ARBA00022448"/>
    </source>
</evidence>
<evidence type="ECO:0000256" key="7">
    <source>
        <dbReference type="ARBA" id="ARBA00022989"/>
    </source>
</evidence>
<dbReference type="CDD" id="cd18578">
    <property type="entry name" value="ABC_6TM_Pgp_ABCB1_D2_like"/>
    <property type="match status" value="1"/>
</dbReference>
<dbReference type="PROSITE" id="PS50893">
    <property type="entry name" value="ABC_TRANSPORTER_2"/>
    <property type="match status" value="2"/>
</dbReference>
<evidence type="ECO:0000256" key="6">
    <source>
        <dbReference type="ARBA" id="ARBA00022840"/>
    </source>
</evidence>
<evidence type="ECO:0000259" key="11">
    <source>
        <dbReference type="PROSITE" id="PS50893"/>
    </source>
</evidence>
<dbReference type="InParanoid" id="A0A6I9QTD6"/>
<evidence type="ECO:0000313" key="13">
    <source>
        <dbReference type="Proteomes" id="UP000504607"/>
    </source>
</evidence>
<evidence type="ECO:0000259" key="12">
    <source>
        <dbReference type="PROSITE" id="PS50929"/>
    </source>
</evidence>
<feature type="transmembrane region" description="Helical" evidence="10">
    <location>
        <begin position="283"/>
        <end position="304"/>
    </location>
</feature>
<keyword evidence="6" id="KW-0067">ATP-binding</keyword>
<dbReference type="SUPFAM" id="SSF52540">
    <property type="entry name" value="P-loop containing nucleoside triphosphate hydrolases"/>
    <property type="match status" value="2"/>
</dbReference>
<feature type="transmembrane region" description="Helical" evidence="10">
    <location>
        <begin position="21"/>
        <end position="44"/>
    </location>
</feature>
<evidence type="ECO:0000256" key="9">
    <source>
        <dbReference type="ARBA" id="ARBA00023180"/>
    </source>
</evidence>
<feature type="domain" description="ABC transporter" evidence="11">
    <location>
        <begin position="347"/>
        <end position="583"/>
    </location>
</feature>
<dbReference type="SMART" id="SM00382">
    <property type="entry name" value="AAA"/>
    <property type="match status" value="2"/>
</dbReference>
<keyword evidence="7 10" id="KW-1133">Transmembrane helix</keyword>
<keyword evidence="3 10" id="KW-0812">Transmembrane</keyword>
<feature type="domain" description="ABC transporter" evidence="11">
    <location>
        <begin position="985"/>
        <end position="1221"/>
    </location>
</feature>
<dbReference type="InterPro" id="IPR017871">
    <property type="entry name" value="ABC_transporter-like_CS"/>
</dbReference>
<feature type="transmembrane region" description="Helical" evidence="10">
    <location>
        <begin position="701"/>
        <end position="721"/>
    </location>
</feature>
<feature type="transmembrane region" description="Helical" evidence="10">
    <location>
        <begin position="808"/>
        <end position="827"/>
    </location>
</feature>
<keyword evidence="2" id="KW-0813">Transport</keyword>
<dbReference type="InterPro" id="IPR036640">
    <property type="entry name" value="ABC1_TM_sf"/>
</dbReference>
<proteinExistence type="inferred from homology"/>
<dbReference type="PROSITE" id="PS50929">
    <property type="entry name" value="ABC_TM1F"/>
    <property type="match status" value="2"/>
</dbReference>
<dbReference type="Pfam" id="PF00664">
    <property type="entry name" value="ABC_membrane"/>
    <property type="match status" value="2"/>
</dbReference>
<evidence type="ECO:0000313" key="14">
    <source>
        <dbReference type="RefSeq" id="XP_010913032.1"/>
    </source>
</evidence>
<evidence type="ECO:0000256" key="4">
    <source>
        <dbReference type="ARBA" id="ARBA00022737"/>
    </source>
</evidence>
<feature type="domain" description="ABC transmembrane type-1" evidence="12">
    <location>
        <begin position="24"/>
        <end position="312"/>
    </location>
</feature>
<feature type="transmembrane region" description="Helical" evidence="10">
    <location>
        <begin position="782"/>
        <end position="802"/>
    </location>
</feature>
<dbReference type="FunFam" id="3.40.50.300:FF:000205">
    <property type="entry name" value="ABC transporter B family member 4"/>
    <property type="match status" value="2"/>
</dbReference>
<evidence type="ECO:0000256" key="5">
    <source>
        <dbReference type="ARBA" id="ARBA00022741"/>
    </source>
</evidence>
<dbReference type="OrthoDB" id="6500128at2759"/>
<protein>
    <submittedName>
        <fullName evidence="14">Multidrug resistance protein</fullName>
    </submittedName>
</protein>
<evidence type="ECO:0000256" key="10">
    <source>
        <dbReference type="SAM" id="Phobius"/>
    </source>
</evidence>
<dbReference type="InterPro" id="IPR011527">
    <property type="entry name" value="ABC1_TM_dom"/>
</dbReference>
<feature type="transmembrane region" description="Helical" evidence="10">
    <location>
        <begin position="174"/>
        <end position="193"/>
    </location>
</feature>
<dbReference type="PANTHER" id="PTHR45136:SF2">
    <property type="entry name" value="ABC TRANSPORTER DOMAIN-CONTAINING PROTEIN"/>
    <property type="match status" value="1"/>
</dbReference>
<dbReference type="CDD" id="cd03249">
    <property type="entry name" value="ABC_MTABC3_MDL1_MDL2"/>
    <property type="match status" value="2"/>
</dbReference>
<feature type="transmembrane region" description="Helical" evidence="10">
    <location>
        <begin position="70"/>
        <end position="92"/>
    </location>
</feature>
<dbReference type="GO" id="GO:0016020">
    <property type="term" value="C:membrane"/>
    <property type="evidence" value="ECO:0007669"/>
    <property type="project" value="InterPro"/>
</dbReference>
<feature type="domain" description="ABC transmembrane type-1" evidence="12">
    <location>
        <begin position="662"/>
        <end position="949"/>
    </location>
</feature>
<reference evidence="14" key="1">
    <citation type="submission" date="2025-08" db="UniProtKB">
        <authorList>
            <consortium name="RefSeq"/>
        </authorList>
    </citation>
    <scope>IDENTIFICATION</scope>
</reference>
<dbReference type="GO" id="GO:0005524">
    <property type="term" value="F:ATP binding"/>
    <property type="evidence" value="ECO:0007669"/>
    <property type="project" value="UniProtKB-KW"/>
</dbReference>
<gene>
    <name evidence="14" type="primary">LOC105038824</name>
</gene>
<dbReference type="SUPFAM" id="SSF90123">
    <property type="entry name" value="ABC transporter transmembrane region"/>
    <property type="match status" value="2"/>
</dbReference>
<dbReference type="Pfam" id="PF00005">
    <property type="entry name" value="ABC_tran"/>
    <property type="match status" value="2"/>
</dbReference>
<organism evidence="13 14">
    <name type="scientific">Elaeis guineensis var. tenera</name>
    <name type="common">Oil palm</name>
    <dbReference type="NCBI Taxonomy" id="51953"/>
    <lineage>
        <taxon>Eukaryota</taxon>
        <taxon>Viridiplantae</taxon>
        <taxon>Streptophyta</taxon>
        <taxon>Embryophyta</taxon>
        <taxon>Tracheophyta</taxon>
        <taxon>Spermatophyta</taxon>
        <taxon>Magnoliopsida</taxon>
        <taxon>Liliopsida</taxon>
        <taxon>Arecaceae</taxon>
        <taxon>Arecoideae</taxon>
        <taxon>Cocoseae</taxon>
        <taxon>Elaeidinae</taxon>
        <taxon>Elaeis</taxon>
    </lineage>
</organism>
<evidence type="ECO:0000256" key="3">
    <source>
        <dbReference type="ARBA" id="ARBA00022692"/>
    </source>
</evidence>
<dbReference type="Proteomes" id="UP000504607">
    <property type="component" value="Chromosome 2"/>
</dbReference>
<feature type="transmembrane region" description="Helical" evidence="10">
    <location>
        <begin position="149"/>
        <end position="168"/>
    </location>
</feature>
<dbReference type="InterPro" id="IPR027417">
    <property type="entry name" value="P-loop_NTPase"/>
</dbReference>
<dbReference type="CDD" id="cd18577">
    <property type="entry name" value="ABC_6TM_Pgp_ABCB1_D1_like"/>
    <property type="match status" value="1"/>
</dbReference>
<keyword evidence="13" id="KW-1185">Reference proteome</keyword>
<dbReference type="PROSITE" id="PS00211">
    <property type="entry name" value="ABC_TRANSPORTER_1"/>
    <property type="match status" value="2"/>
</dbReference>
<dbReference type="RefSeq" id="XP_010913032.1">
    <property type="nucleotide sequence ID" value="XM_010914730.3"/>
</dbReference>
<dbReference type="Gene3D" id="1.20.1560.10">
    <property type="entry name" value="ABC transporter type 1, transmembrane domain"/>
    <property type="match status" value="2"/>
</dbReference>
<dbReference type="PANTHER" id="PTHR45136">
    <property type="entry name" value="ABC TRANSPORTER DOMAIN-CONTAINING PROTEIN"/>
    <property type="match status" value="1"/>
</dbReference>
<dbReference type="GO" id="GO:0140359">
    <property type="term" value="F:ABC-type transporter activity"/>
    <property type="evidence" value="ECO:0007669"/>
    <property type="project" value="InterPro"/>
</dbReference>
<keyword evidence="8 10" id="KW-0472">Membrane</keyword>
<accession>A0A6I9QTD6</accession>
<feature type="transmembrane region" description="Helical" evidence="10">
    <location>
        <begin position="661"/>
        <end position="681"/>
    </location>
</feature>
<keyword evidence="5" id="KW-0547">Nucleotide-binding</keyword>
<dbReference type="InterPro" id="IPR003593">
    <property type="entry name" value="AAA+_ATPase"/>
</dbReference>
<sequence>MEKGKTSIFQLFRYADTGDKLLMLLGTVGSIGDGMMYPLTMFVLSRTINTYGSASASFTRDDADKYTLELLLVALGVGTSAFLEGFCWTRSAETQTSEMRRRYLEAVLRQDVSFFDSNTSTTATYQVVSSISSDADTIHDVLSEKIPNILSNVTAFFSTIIVAFILSWRQTIVTLPFTLLFIVPGVVYGKLLMEVAKEMGEAYGIAGGIAEQAISSIRTVVSYVGESRTLERFKQALERTTALGIKQGFIKGVVAGSMGMVYAVWAFQAWFASVLVTKTGAQGGSVFVSAICVNLGGLSIMSALPNIKYFSEAMTAASRLFEMIDRLPPPDSINGRGTTIEELRGEIEFKDVIFTYPSRPDSIVLCGFNLQVAAGQTIGLVGGSGSGKSTIISLLQRFYNPDKGKILLDGHNIRKLQLRWLRSQIGLVSQEPILFATSIKENILFGNEEASMELIVSAAKAANAHDFITKLPNGYETHVGQFGFQMSGGQKQRIAIARALIRDPKILLLDEATSALDAQSERLVQDALDQAAVGRTTIIVAHRLSTLSRADMIAVLQMGKVVEFGNHDQLTQHNGEGGIYSRMVELQKAVVSGEVRPTTRSRSHGRTMSSVNSTSSIMPSYQEQSCVKEGDPPGLNQVYCKRSNPSQWRLMKLNKPEWKRGLLGCIGAVTYGAIPPIHSFNLGSVLSVYFLQDNELIRSKTRSYCFIFLSLAFITLTANIMQHYNLGIMGERLTKRVRENFLVKVLSFEIGWFDEDENSSAAICARLATETNKVRSLVGDRLSLILQSSTGILLAFILGLVITWRLAIVMIAIQPLVIASCYLRKVLMTTMSKRAKKAQIEGSQLASEAVVNHRTITAFSSQKRMLDLFEIAQEGPRKENIKHSWFSGLCLFLCQFITTAAVALTFWYGGRLMAKGLITSKHLFQAYFVLMSIGKYIADAGSMTSDLAKGTDAVRSVLEILDRRSKIEPDDPEGIKEKTLIIGDIELKNVSFYYPTRPEQIILNGLNLKIEAGKTLALVGQSGSGKSTIIGLIERFYDPSTGSIEIDGQNIKSYNLKYLRSHIALVSQEPTLFAGTIRDNILYGKESATENEIMNAAMLANAHEFISCMESGYETHCGERGIQLSGGQKQRIALARAILKNPAILLLDEATSALDSVSENLVQDALDKMMASRTCIIIAHRLSTIQKSDSIALIKNGKVEEQGSHSDLLAVGHGGSYHELIKLQQDSSHHIQHTL</sequence>
<dbReference type="GO" id="GO:0016887">
    <property type="term" value="F:ATP hydrolysis activity"/>
    <property type="evidence" value="ECO:0007669"/>
    <property type="project" value="InterPro"/>
</dbReference>
<keyword evidence="9" id="KW-0325">Glycoprotein</keyword>
<dbReference type="AlphaFoldDB" id="A0A6I9QTD6"/>
<feature type="transmembrane region" description="Helical" evidence="10">
    <location>
        <begin position="249"/>
        <end position="271"/>
    </location>
</feature>
<evidence type="ECO:0000256" key="8">
    <source>
        <dbReference type="ARBA" id="ARBA00023136"/>
    </source>
</evidence>
<name>A0A6I9QTD6_ELAGV</name>
<evidence type="ECO:0000256" key="1">
    <source>
        <dbReference type="ARBA" id="ARBA00007577"/>
    </source>
</evidence>
<keyword evidence="4" id="KW-0677">Repeat</keyword>
<comment type="similarity">
    <text evidence="1">Belongs to the ABC transporter superfamily. ABCB family. Multidrug resistance exporter (TC 3.A.1.201) subfamily.</text>
</comment>